<protein>
    <submittedName>
        <fullName evidence="4">DUF3887 domain-containing protein</fullName>
    </submittedName>
</protein>
<dbReference type="SUPFAM" id="SSF53474">
    <property type="entry name" value="alpha/beta-Hydrolases"/>
    <property type="match status" value="1"/>
</dbReference>
<accession>A0A4U1C402</accession>
<dbReference type="Pfam" id="PF12146">
    <property type="entry name" value="Hydrolase_4"/>
    <property type="match status" value="1"/>
</dbReference>
<keyword evidence="1" id="KW-0732">Signal</keyword>
<dbReference type="InterPro" id="IPR029058">
    <property type="entry name" value="AB_hydrolase_fold"/>
</dbReference>
<name>A0A4U1C402_9SPHI</name>
<gene>
    <name evidence="4" type="ORF">FA046_02455</name>
</gene>
<dbReference type="OrthoDB" id="9809549at2"/>
<feature type="signal peptide" evidence="1">
    <location>
        <begin position="1"/>
        <end position="20"/>
    </location>
</feature>
<evidence type="ECO:0000313" key="5">
    <source>
        <dbReference type="Proteomes" id="UP000308181"/>
    </source>
</evidence>
<evidence type="ECO:0000256" key="1">
    <source>
        <dbReference type="SAM" id="SignalP"/>
    </source>
</evidence>
<dbReference type="Gene3D" id="3.40.50.1820">
    <property type="entry name" value="alpha/beta hydrolase"/>
    <property type="match status" value="1"/>
</dbReference>
<comment type="caution">
    <text evidence="4">The sequence shown here is derived from an EMBL/GenBank/DDBJ whole genome shotgun (WGS) entry which is preliminary data.</text>
</comment>
<dbReference type="GO" id="GO:0052689">
    <property type="term" value="F:carboxylic ester hydrolase activity"/>
    <property type="evidence" value="ECO:0007669"/>
    <property type="project" value="TreeGrafter"/>
</dbReference>
<proteinExistence type="predicted"/>
<dbReference type="EMBL" id="SWBP01000001">
    <property type="protein sequence ID" value="TKC00560.1"/>
    <property type="molecule type" value="Genomic_DNA"/>
</dbReference>
<evidence type="ECO:0000259" key="3">
    <source>
        <dbReference type="Pfam" id="PF13026"/>
    </source>
</evidence>
<dbReference type="Pfam" id="PF13026">
    <property type="entry name" value="DUF3887"/>
    <property type="match status" value="1"/>
</dbReference>
<dbReference type="PANTHER" id="PTHR43265">
    <property type="entry name" value="ESTERASE ESTD"/>
    <property type="match status" value="1"/>
</dbReference>
<dbReference type="AlphaFoldDB" id="A0A4U1C402"/>
<sequence length="438" mass="48539">MIKKFKLLLIALFLSTATFAQNILAYIDTANSFFSTLDEGKYTDAQAFFDPSLKDKITAESLEKIWGQLSASLGKLESVDGAQNKAQGEYQIVVLNCKFTKDKQAFQFVFNKDQKLVGFFILPKQPNTDYKLPIYADTTLYKEQLITIKSGTHNLPAMLTLPKDSLKSPIVIFVHGSGPGDMDESVGVQKPFKDMATGLASKGIGSIRYVKRTALYGQEFDKAFTTKEEVTDDALAVIEFAKTVPQINAEQIYVFGHSLGGMLAPKIATLNPEIKGIILAAAPARKLQDVSVEQYNYMFKQANDTTKAGKEALTKAIKDVNFTKTITPTNFPADSVILGLPAAYWADLNSLDQVALTKKLKMKTFIIQGGNDFQVSAQDLNLWIAGLKGKKEVQTKLYPMLNHLFSFVSEKGTVAQYQQVNHVDQPVIDDLVNWILEK</sequence>
<evidence type="ECO:0000259" key="2">
    <source>
        <dbReference type="Pfam" id="PF12146"/>
    </source>
</evidence>
<dbReference type="Proteomes" id="UP000308181">
    <property type="component" value="Unassembled WGS sequence"/>
</dbReference>
<reference evidence="4 5" key="1">
    <citation type="submission" date="2019-04" db="EMBL/GenBank/DDBJ databases">
        <title>Pedobacter sp. AR-3-17 sp. nov., isolated from Arctic soil.</title>
        <authorList>
            <person name="Dahal R.H."/>
            <person name="Kim D.-U."/>
        </authorList>
    </citation>
    <scope>NUCLEOTIDE SEQUENCE [LARGE SCALE GENOMIC DNA]</scope>
    <source>
        <strain evidence="4 5">AR-3-17</strain>
    </source>
</reference>
<dbReference type="InterPro" id="IPR022742">
    <property type="entry name" value="Hydrolase_4"/>
</dbReference>
<feature type="chain" id="PRO_5020681711" evidence="1">
    <location>
        <begin position="21"/>
        <end position="438"/>
    </location>
</feature>
<dbReference type="Gene3D" id="3.10.450.590">
    <property type="match status" value="1"/>
</dbReference>
<keyword evidence="5" id="KW-1185">Reference proteome</keyword>
<feature type="domain" description="DUF3887" evidence="3">
    <location>
        <begin position="30"/>
        <end position="119"/>
    </location>
</feature>
<dbReference type="PANTHER" id="PTHR43265:SF1">
    <property type="entry name" value="ESTERASE ESTD"/>
    <property type="match status" value="1"/>
</dbReference>
<dbReference type="InterPro" id="IPR024981">
    <property type="entry name" value="DUF3887"/>
</dbReference>
<dbReference type="InterPro" id="IPR053145">
    <property type="entry name" value="AB_hydrolase_Est10"/>
</dbReference>
<organism evidence="4 5">
    <name type="scientific">Pedobacter cryophilus</name>
    <dbReference type="NCBI Taxonomy" id="2571271"/>
    <lineage>
        <taxon>Bacteria</taxon>
        <taxon>Pseudomonadati</taxon>
        <taxon>Bacteroidota</taxon>
        <taxon>Sphingobacteriia</taxon>
        <taxon>Sphingobacteriales</taxon>
        <taxon>Sphingobacteriaceae</taxon>
        <taxon>Pedobacter</taxon>
    </lineage>
</organism>
<feature type="domain" description="Serine aminopeptidase S33" evidence="2">
    <location>
        <begin position="228"/>
        <end position="404"/>
    </location>
</feature>
<dbReference type="RefSeq" id="WP_136824769.1">
    <property type="nucleotide sequence ID" value="NZ_SWBP01000001.1"/>
</dbReference>
<evidence type="ECO:0000313" key="4">
    <source>
        <dbReference type="EMBL" id="TKC00560.1"/>
    </source>
</evidence>